<organism evidence="7 8">
    <name type="scientific">Gossypium raimondii</name>
    <name type="common">Peruvian cotton</name>
    <name type="synonym">Gossypium klotzschianum subsp. raimondii</name>
    <dbReference type="NCBI Taxonomy" id="29730"/>
    <lineage>
        <taxon>Eukaryota</taxon>
        <taxon>Viridiplantae</taxon>
        <taxon>Streptophyta</taxon>
        <taxon>Embryophyta</taxon>
        <taxon>Tracheophyta</taxon>
        <taxon>Spermatophyta</taxon>
        <taxon>Magnoliopsida</taxon>
        <taxon>eudicotyledons</taxon>
        <taxon>Gunneridae</taxon>
        <taxon>Pentapetalae</taxon>
        <taxon>rosids</taxon>
        <taxon>malvids</taxon>
        <taxon>Malvales</taxon>
        <taxon>Malvaceae</taxon>
        <taxon>Malvoideae</taxon>
        <taxon>Gossypium</taxon>
    </lineage>
</organism>
<dbReference type="Gene3D" id="3.40.50.450">
    <property type="match status" value="1"/>
</dbReference>
<dbReference type="STRING" id="29730.A0A0D2NB54"/>
<dbReference type="PANTHER" id="PTHR31223:SF14">
    <property type="entry name" value="CYTOKININ RIBOSIDE 5'-MONOPHOSPHATE PHOSPHORIBOHYDROLASE LOG5"/>
    <property type="match status" value="1"/>
</dbReference>
<sequence>MEGEVVKSRFKRVCVFCGSRTGKRKCYTDVAVELGQEWVHPKLLPDISLNPVSFLYVSLKGFFSPLCCFWKGGKKFGPCLWWSIRLMGIVSKTVHRAGGNVIGIIPSTLMRKETHITGETVGEVRPVGNMNQRREAMANHSDCFIALPSGYGTLEELLEVITWVQLGIHDKPISNNNMVIVELLRGYLPF</sequence>
<dbReference type="eggNOG" id="ENOG502QRUW">
    <property type="taxonomic scope" value="Eukaryota"/>
</dbReference>
<evidence type="ECO:0000313" key="8">
    <source>
        <dbReference type="Proteomes" id="UP000032304"/>
    </source>
</evidence>
<comment type="catalytic activity">
    <reaction evidence="5">
        <text>N(6)-(dimethylallyl)adenosine 5'-phosphate + H2O = N(6)-dimethylallyladenine + D-ribose 5-phosphate</text>
        <dbReference type="Rhea" id="RHEA:48560"/>
        <dbReference type="ChEBI" id="CHEBI:15377"/>
        <dbReference type="ChEBI" id="CHEBI:17660"/>
        <dbReference type="ChEBI" id="CHEBI:57526"/>
        <dbReference type="ChEBI" id="CHEBI:78346"/>
        <dbReference type="EC" id="3.2.2.n1"/>
    </reaction>
</comment>
<evidence type="ECO:0000313" key="7">
    <source>
        <dbReference type="EMBL" id="KJB10103.1"/>
    </source>
</evidence>
<evidence type="ECO:0000256" key="3">
    <source>
        <dbReference type="ARBA" id="ARBA00022712"/>
    </source>
</evidence>
<evidence type="ECO:0000256" key="6">
    <source>
        <dbReference type="ARBA" id="ARBA00049153"/>
    </source>
</evidence>
<dbReference type="Proteomes" id="UP000032304">
    <property type="component" value="Chromosome 1"/>
</dbReference>
<dbReference type="PANTHER" id="PTHR31223">
    <property type="entry name" value="LOG FAMILY PROTEIN YJL055W"/>
    <property type="match status" value="1"/>
</dbReference>
<dbReference type="Pfam" id="PF03641">
    <property type="entry name" value="Lysine_decarbox"/>
    <property type="match status" value="1"/>
</dbReference>
<dbReference type="GO" id="GO:0005634">
    <property type="term" value="C:nucleus"/>
    <property type="evidence" value="ECO:0007669"/>
    <property type="project" value="TreeGrafter"/>
</dbReference>
<dbReference type="Gramene" id="KJB10103">
    <property type="protein sequence ID" value="KJB10103"/>
    <property type="gene ID" value="B456_001G183900"/>
</dbReference>
<keyword evidence="3" id="KW-0203">Cytokinin biosynthesis</keyword>
<comment type="function">
    <text evidence="4">Cytokinin-activating enzyme working in the direct activation pathway. Phosphoribohydrolase that converts inactive cytokinin nucleotides to the biologically active free-base forms.</text>
</comment>
<comment type="similarity">
    <text evidence="1">Belongs to the LOG family.</text>
</comment>
<dbReference type="GO" id="GO:0016799">
    <property type="term" value="F:hydrolase activity, hydrolyzing N-glycosyl compounds"/>
    <property type="evidence" value="ECO:0007669"/>
    <property type="project" value="TreeGrafter"/>
</dbReference>
<evidence type="ECO:0000256" key="5">
    <source>
        <dbReference type="ARBA" id="ARBA00047718"/>
    </source>
</evidence>
<protein>
    <recommendedName>
        <fullName evidence="2">cytokinin riboside 5'-monophosphate phosphoribohydrolase</fullName>
        <ecNumber evidence="2">3.2.2.n1</ecNumber>
    </recommendedName>
</protein>
<dbReference type="AlphaFoldDB" id="A0A0D2NB54"/>
<evidence type="ECO:0000256" key="1">
    <source>
        <dbReference type="ARBA" id="ARBA00006763"/>
    </source>
</evidence>
<comment type="catalytic activity">
    <reaction evidence="6">
        <text>9-ribosyl-trans-zeatin 5'-phosphate + H2O = trans-zeatin + D-ribose 5-phosphate</text>
        <dbReference type="Rhea" id="RHEA:48564"/>
        <dbReference type="ChEBI" id="CHEBI:15377"/>
        <dbReference type="ChEBI" id="CHEBI:16522"/>
        <dbReference type="ChEBI" id="CHEBI:78346"/>
        <dbReference type="ChEBI" id="CHEBI:87947"/>
        <dbReference type="EC" id="3.2.2.n1"/>
    </reaction>
</comment>
<dbReference type="InterPro" id="IPR031100">
    <property type="entry name" value="LOG_fam"/>
</dbReference>
<evidence type="ECO:0000256" key="2">
    <source>
        <dbReference type="ARBA" id="ARBA00012205"/>
    </source>
</evidence>
<accession>A0A0D2NB54</accession>
<dbReference type="EC" id="3.2.2.n1" evidence="2"/>
<keyword evidence="8" id="KW-1185">Reference proteome</keyword>
<dbReference type="GO" id="GO:0009691">
    <property type="term" value="P:cytokinin biosynthetic process"/>
    <property type="evidence" value="ECO:0007669"/>
    <property type="project" value="UniProtKB-KW"/>
</dbReference>
<evidence type="ECO:0000256" key="4">
    <source>
        <dbReference type="ARBA" id="ARBA00024884"/>
    </source>
</evidence>
<dbReference type="SUPFAM" id="SSF102405">
    <property type="entry name" value="MCP/YpsA-like"/>
    <property type="match status" value="1"/>
</dbReference>
<proteinExistence type="inferred from homology"/>
<name>A0A0D2NB54_GOSRA</name>
<reference evidence="7 8" key="1">
    <citation type="journal article" date="2012" name="Nature">
        <title>Repeated polyploidization of Gossypium genomes and the evolution of spinnable cotton fibres.</title>
        <authorList>
            <person name="Paterson A.H."/>
            <person name="Wendel J.F."/>
            <person name="Gundlach H."/>
            <person name="Guo H."/>
            <person name="Jenkins J."/>
            <person name="Jin D."/>
            <person name="Llewellyn D."/>
            <person name="Showmaker K.C."/>
            <person name="Shu S."/>
            <person name="Udall J."/>
            <person name="Yoo M.J."/>
            <person name="Byers R."/>
            <person name="Chen W."/>
            <person name="Doron-Faigenboim A."/>
            <person name="Duke M.V."/>
            <person name="Gong L."/>
            <person name="Grimwood J."/>
            <person name="Grover C."/>
            <person name="Grupp K."/>
            <person name="Hu G."/>
            <person name="Lee T.H."/>
            <person name="Li J."/>
            <person name="Lin L."/>
            <person name="Liu T."/>
            <person name="Marler B.S."/>
            <person name="Page J.T."/>
            <person name="Roberts A.W."/>
            <person name="Romanel E."/>
            <person name="Sanders W.S."/>
            <person name="Szadkowski E."/>
            <person name="Tan X."/>
            <person name="Tang H."/>
            <person name="Xu C."/>
            <person name="Wang J."/>
            <person name="Wang Z."/>
            <person name="Zhang D."/>
            <person name="Zhang L."/>
            <person name="Ashrafi H."/>
            <person name="Bedon F."/>
            <person name="Bowers J.E."/>
            <person name="Brubaker C.L."/>
            <person name="Chee P.W."/>
            <person name="Das S."/>
            <person name="Gingle A.R."/>
            <person name="Haigler C.H."/>
            <person name="Harker D."/>
            <person name="Hoffmann L.V."/>
            <person name="Hovav R."/>
            <person name="Jones D.C."/>
            <person name="Lemke C."/>
            <person name="Mansoor S."/>
            <person name="ur Rahman M."/>
            <person name="Rainville L.N."/>
            <person name="Rambani A."/>
            <person name="Reddy U.K."/>
            <person name="Rong J.K."/>
            <person name="Saranga Y."/>
            <person name="Scheffler B.E."/>
            <person name="Scheffler J.A."/>
            <person name="Stelly D.M."/>
            <person name="Triplett B.A."/>
            <person name="Van Deynze A."/>
            <person name="Vaslin M.F."/>
            <person name="Waghmare V.N."/>
            <person name="Walford S.A."/>
            <person name="Wright R.J."/>
            <person name="Zaki E.A."/>
            <person name="Zhang T."/>
            <person name="Dennis E.S."/>
            <person name="Mayer K.F."/>
            <person name="Peterson D.G."/>
            <person name="Rokhsar D.S."/>
            <person name="Wang X."/>
            <person name="Schmutz J."/>
        </authorList>
    </citation>
    <scope>NUCLEOTIDE SEQUENCE [LARGE SCALE GENOMIC DNA]</scope>
</reference>
<dbReference type="EMBL" id="CM001740">
    <property type="protein sequence ID" value="KJB10103.1"/>
    <property type="molecule type" value="Genomic_DNA"/>
</dbReference>
<dbReference type="GO" id="GO:0005829">
    <property type="term" value="C:cytosol"/>
    <property type="evidence" value="ECO:0007669"/>
    <property type="project" value="TreeGrafter"/>
</dbReference>
<gene>
    <name evidence="7" type="ORF">B456_001G183900</name>
</gene>